<feature type="domain" description="FAS1" evidence="2">
    <location>
        <begin position="43"/>
        <end position="249"/>
    </location>
</feature>
<name>A0A5M8P4J3_9BACT</name>
<dbReference type="PROSITE" id="PS50213">
    <property type="entry name" value="FAS1"/>
    <property type="match status" value="2"/>
</dbReference>
<dbReference type="InterPro" id="IPR036378">
    <property type="entry name" value="FAS1_dom_sf"/>
</dbReference>
<dbReference type="SUPFAM" id="SSF82153">
    <property type="entry name" value="FAS1 domain"/>
    <property type="match status" value="3"/>
</dbReference>
<proteinExistence type="predicted"/>
<protein>
    <recommendedName>
        <fullName evidence="2">FAS1 domain-containing protein</fullName>
    </recommendedName>
</protein>
<evidence type="ECO:0000259" key="2">
    <source>
        <dbReference type="PROSITE" id="PS50213"/>
    </source>
</evidence>
<dbReference type="InterPro" id="IPR050904">
    <property type="entry name" value="Adhesion/Biosynth-related"/>
</dbReference>
<feature type="signal peptide" evidence="1">
    <location>
        <begin position="1"/>
        <end position="24"/>
    </location>
</feature>
<dbReference type="PANTHER" id="PTHR10900">
    <property type="entry name" value="PERIOSTIN-RELATED"/>
    <property type="match status" value="1"/>
</dbReference>
<feature type="chain" id="PRO_5036147366" description="FAS1 domain-containing protein" evidence="1">
    <location>
        <begin position="25"/>
        <end position="851"/>
    </location>
</feature>
<comment type="caution">
    <text evidence="3">The sequence shown here is derived from an EMBL/GenBank/DDBJ whole genome shotgun (WGS) entry which is preliminary data.</text>
</comment>
<dbReference type="EMBL" id="SNRX01000002">
    <property type="protein sequence ID" value="KAA6303349.1"/>
    <property type="molecule type" value="Genomic_DNA"/>
</dbReference>
<evidence type="ECO:0000256" key="1">
    <source>
        <dbReference type="SAM" id="SignalP"/>
    </source>
</evidence>
<evidence type="ECO:0000313" key="5">
    <source>
        <dbReference type="Proteomes" id="UP000324575"/>
    </source>
</evidence>
<reference evidence="3 5" key="1">
    <citation type="submission" date="2019-03" db="EMBL/GenBank/DDBJ databases">
        <title>Single cell metagenomics reveals metabolic interactions within the superorganism composed of flagellate Streblomastix strix and complex community of Bacteroidetes bacteria on its surface.</title>
        <authorList>
            <person name="Treitli S.C."/>
            <person name="Kolisko M."/>
            <person name="Husnik F."/>
            <person name="Keeling P."/>
            <person name="Hampl V."/>
        </authorList>
    </citation>
    <scope>NUCLEOTIDE SEQUENCE [LARGE SCALE GENOMIC DNA]</scope>
    <source>
        <strain evidence="3">St1</strain>
    </source>
</reference>
<organism evidence="3 5">
    <name type="scientific">Candidatus Ordinivivax streblomastigis</name>
    <dbReference type="NCBI Taxonomy" id="2540710"/>
    <lineage>
        <taxon>Bacteria</taxon>
        <taxon>Pseudomonadati</taxon>
        <taxon>Bacteroidota</taxon>
        <taxon>Bacteroidia</taxon>
        <taxon>Bacteroidales</taxon>
        <taxon>Candidatus Ordinivivax</taxon>
    </lineage>
</organism>
<accession>A0A5M8P4J3</accession>
<dbReference type="Gene3D" id="2.30.180.10">
    <property type="entry name" value="FAS1 domain"/>
    <property type="match status" value="3"/>
</dbReference>
<gene>
    <name evidence="3" type="ORF">EZS26_000458</name>
    <name evidence="4" type="ORF">EZS26_000509</name>
</gene>
<evidence type="ECO:0000313" key="4">
    <source>
        <dbReference type="EMBL" id="KAA6303349.1"/>
    </source>
</evidence>
<sequence length="851" mass="97642">MKQKRILRCVLYAFLVGFSICFSACSDWVDDYEMNDHEPDYLKASIYDYLKNNGNFTYFTRIIDMAEEDGIKYSEVLSKTGSKTLFVADDDAFREFFQNNEYGIHRFEELSVTQCRAILFGGMLNNPYLLSMLTYLPGSPPKMGQVMRREASLPLLDTVFLQRGNNIPSNSYWERYKEKGLYLLDDRTNYTLVHFLPLHMRMQGITDEDFYTMTHIRRSPNDAYLFDIKIVEPDIICKNGYVHRLEKLLFPRETMAEYIRTNPETKKFNSFLERYSFPVYDATSTETYKKTHPDFNDSIFVKWFFNLQESPNFNGNQHLPENVKATLKFNPGNKSYKIGSNSVQVDMAAMLVPTDAALERYFNSSSGRILKERYQTWDNIPDDVLDILINHHMLQSFLQATPGRFKDLADKMGTPMNVKPGDVQYSRICSNGIVYVTDSVYTPTEYASVIAPVVMGAKTTIFKWIVNQLQFDLYLLSMEEGNRFSFFVPTDDVFQNYVDPASLADPARRPETLHFYINPANNAMMASRWVGNDSIGVYTSEFYATLSKKTEKTYLDYLMLDIMNNHIVLQDLESGKKFYRTKSGGSIVVSEQSGKKLIAGGANIDRGEEISVTDSYSMANGTTYLLDKVLQMPLKSTYSELMSNEKPEFSEFFDLCFDVDKITENGVKVAGEKIFGNVSSNERGIDENVRFFSTFNYTVYVPTNQAIQDAIADGLIMRWNDIKVLENTDYGRYLKEVQNLYDFLSYHFQDNSVYVSDKLEDGIEYETANLERKSDGSLTGKFSKLKIFADGTNLSVQGVGNSVPVKVITTNPALYNLMVRDYLFLVGDKYKLNTSSFAVIHQIDGVLKYKN</sequence>
<dbReference type="AlphaFoldDB" id="A0A5M8P4J3"/>
<keyword evidence="1" id="KW-0732">Signal</keyword>
<dbReference type="Proteomes" id="UP000324575">
    <property type="component" value="Unassembled WGS sequence"/>
</dbReference>
<dbReference type="PANTHER" id="PTHR10900:SF77">
    <property type="entry name" value="FI19380P1"/>
    <property type="match status" value="1"/>
</dbReference>
<dbReference type="InterPro" id="IPR000782">
    <property type="entry name" value="FAS1_domain"/>
</dbReference>
<evidence type="ECO:0000313" key="3">
    <source>
        <dbReference type="EMBL" id="KAA6303298.1"/>
    </source>
</evidence>
<feature type="domain" description="FAS1" evidence="2">
    <location>
        <begin position="446"/>
        <end position="630"/>
    </location>
</feature>
<dbReference type="EMBL" id="SNRX01000002">
    <property type="protein sequence ID" value="KAA6303298.1"/>
    <property type="molecule type" value="Genomic_DNA"/>
</dbReference>